<evidence type="ECO:0000313" key="2">
    <source>
        <dbReference type="Proteomes" id="UP000095229"/>
    </source>
</evidence>
<sequence>MTTMPFEHASYRAQARRLRSLAIEALKHYPFIPHRIELVKYSANAIFRITDIQNKTLCIKS</sequence>
<organism evidence="1 2">
    <name type="scientific">Legionella parisiensis</name>
    <dbReference type="NCBI Taxonomy" id="45071"/>
    <lineage>
        <taxon>Bacteria</taxon>
        <taxon>Pseudomonadati</taxon>
        <taxon>Pseudomonadota</taxon>
        <taxon>Gammaproteobacteria</taxon>
        <taxon>Legionellales</taxon>
        <taxon>Legionellaceae</taxon>
        <taxon>Legionella</taxon>
    </lineage>
</organism>
<name>A0A1E5JN24_9GAMM</name>
<protein>
    <submittedName>
        <fullName evidence="1">Uncharacterized protein</fullName>
    </submittedName>
</protein>
<keyword evidence="2" id="KW-1185">Reference proteome</keyword>
<proteinExistence type="predicted"/>
<dbReference type="STRING" id="45071.Lpar_0409"/>
<dbReference type="EMBL" id="LSOG01000083">
    <property type="protein sequence ID" value="OEH45921.1"/>
    <property type="molecule type" value="Genomic_DNA"/>
</dbReference>
<evidence type="ECO:0000313" key="1">
    <source>
        <dbReference type="EMBL" id="OEH45921.1"/>
    </source>
</evidence>
<dbReference type="AlphaFoldDB" id="A0A1E5JN24"/>
<gene>
    <name evidence="1" type="ORF">lpari_03109</name>
</gene>
<dbReference type="Proteomes" id="UP000095229">
    <property type="component" value="Unassembled WGS sequence"/>
</dbReference>
<reference evidence="1 2" key="1">
    <citation type="submission" date="2016-02" db="EMBL/GenBank/DDBJ databases">
        <title>Secondary metabolites in Legionella.</title>
        <authorList>
            <person name="Tobias N.J."/>
            <person name="Bode H.B."/>
        </authorList>
    </citation>
    <scope>NUCLEOTIDE SEQUENCE [LARGE SCALE GENOMIC DNA]</scope>
    <source>
        <strain evidence="1 2">DSM 19216</strain>
    </source>
</reference>
<dbReference type="PATRIC" id="fig|45071.6.peg.438"/>
<comment type="caution">
    <text evidence="1">The sequence shown here is derived from an EMBL/GenBank/DDBJ whole genome shotgun (WGS) entry which is preliminary data.</text>
</comment>
<accession>A0A1E5JN24</accession>